<dbReference type="Proteomes" id="UP000019375">
    <property type="component" value="Unassembled WGS sequence"/>
</dbReference>
<dbReference type="GO" id="GO:0015031">
    <property type="term" value="P:protein transport"/>
    <property type="evidence" value="ECO:0007669"/>
    <property type="project" value="UniProtKB-KW"/>
</dbReference>
<dbReference type="AlphaFoldDB" id="A0A8J2T7C9"/>
<keyword evidence="6" id="KW-0926">Vacuole</keyword>
<evidence type="ECO:0000256" key="7">
    <source>
        <dbReference type="ARBA" id="ARBA00022927"/>
    </source>
</evidence>
<evidence type="ECO:0000256" key="6">
    <source>
        <dbReference type="ARBA" id="ARBA00022554"/>
    </source>
</evidence>
<organism evidence="11 12">
    <name type="scientific">Zygosaccharomyces bailii (strain CLIB 213 / ATCC 58445 / CBS 680 / BCRC 21525 / NBRC 1098 / NCYC 1416 / NRRL Y-2227)</name>
    <dbReference type="NCBI Taxonomy" id="1333698"/>
    <lineage>
        <taxon>Eukaryota</taxon>
        <taxon>Fungi</taxon>
        <taxon>Dikarya</taxon>
        <taxon>Ascomycota</taxon>
        <taxon>Saccharomycotina</taxon>
        <taxon>Saccharomycetes</taxon>
        <taxon>Saccharomycetales</taxon>
        <taxon>Saccharomycetaceae</taxon>
        <taxon>Zygosaccharomyces</taxon>
    </lineage>
</organism>
<dbReference type="GO" id="GO:0034045">
    <property type="term" value="C:phagophore assembly site membrane"/>
    <property type="evidence" value="ECO:0007669"/>
    <property type="project" value="UniProtKB-SubCell"/>
</dbReference>
<dbReference type="Pfam" id="PF10186">
    <property type="entry name" value="ATG14"/>
    <property type="match status" value="1"/>
</dbReference>
<evidence type="ECO:0000313" key="12">
    <source>
        <dbReference type="Proteomes" id="UP000019375"/>
    </source>
</evidence>
<keyword evidence="8" id="KW-0072">Autophagy</keyword>
<dbReference type="GO" id="GO:0005774">
    <property type="term" value="C:vacuolar membrane"/>
    <property type="evidence" value="ECO:0007669"/>
    <property type="project" value="UniProtKB-SubCell"/>
</dbReference>
<evidence type="ECO:0000256" key="4">
    <source>
        <dbReference type="ARBA" id="ARBA00013807"/>
    </source>
</evidence>
<evidence type="ECO:0000256" key="5">
    <source>
        <dbReference type="ARBA" id="ARBA00022448"/>
    </source>
</evidence>
<evidence type="ECO:0000256" key="8">
    <source>
        <dbReference type="ARBA" id="ARBA00023006"/>
    </source>
</evidence>
<gene>
    <name evidence="11" type="ORF">BN860_09824g</name>
</gene>
<accession>A0A8J2T7C9</accession>
<dbReference type="GO" id="GO:0016236">
    <property type="term" value="P:macroautophagy"/>
    <property type="evidence" value="ECO:0007669"/>
    <property type="project" value="InterPro"/>
</dbReference>
<protein>
    <recommendedName>
        <fullName evidence="4">Autophagy-related protein 14</fullName>
    </recommendedName>
</protein>
<keyword evidence="12" id="KW-1185">Reference proteome</keyword>
<dbReference type="EMBL" id="HG316457">
    <property type="protein sequence ID" value="CDF89669.1"/>
    <property type="molecule type" value="Genomic_DNA"/>
</dbReference>
<dbReference type="InterPro" id="IPR023261">
    <property type="entry name" value="Autophagy-related_protein_14"/>
</dbReference>
<proteinExistence type="inferred from homology"/>
<name>A0A8J2T7C9_ZYGB2</name>
<keyword evidence="7" id="KW-0653">Protein transport</keyword>
<dbReference type="PRINTS" id="PR02030">
    <property type="entry name" value="AUTOPHGYRP14"/>
</dbReference>
<evidence type="ECO:0000256" key="3">
    <source>
        <dbReference type="ARBA" id="ARBA00009574"/>
    </source>
</evidence>
<comment type="similarity">
    <text evidence="3">Belongs to the ATG14 family.</text>
</comment>
<reference evidence="12" key="1">
    <citation type="journal article" date="2013" name="Genome Announc.">
        <title>Genome sequence of the food spoilage yeast Zygosaccharomyces bailii CLIB 213(T).</title>
        <authorList>
            <person name="Galeote V."/>
            <person name="Bigey F."/>
            <person name="Devillers H."/>
            <person name="Neuveglise C."/>
            <person name="Dequin S."/>
        </authorList>
    </citation>
    <scope>NUCLEOTIDE SEQUENCE [LARGE SCALE GENOMIC DNA]</scope>
    <source>
        <strain evidence="12">CLIB 213 / ATCC 58445 / CBS 680 / CCRC 21525 / NBRC 1098 / NCYC 1416 / NRRL Y-2227</strain>
    </source>
</reference>
<dbReference type="OrthoDB" id="4068791at2759"/>
<evidence type="ECO:0000256" key="2">
    <source>
        <dbReference type="ARBA" id="ARBA00004623"/>
    </source>
</evidence>
<evidence type="ECO:0000256" key="10">
    <source>
        <dbReference type="ARBA" id="ARBA00023136"/>
    </source>
</evidence>
<dbReference type="InterPro" id="IPR018791">
    <property type="entry name" value="UV_resistance/autophagy_Atg14"/>
</dbReference>
<keyword evidence="9" id="KW-0175">Coiled coil</keyword>
<evidence type="ECO:0000313" key="11">
    <source>
        <dbReference type="EMBL" id="CDF89669.1"/>
    </source>
</evidence>
<evidence type="ECO:0000256" key="1">
    <source>
        <dbReference type="ARBA" id="ARBA00004148"/>
    </source>
</evidence>
<keyword evidence="10" id="KW-0472">Membrane</keyword>
<comment type="subcellular location">
    <subcellularLocation>
        <location evidence="2">Preautophagosomal structure membrane</location>
        <topology evidence="2">Peripheral membrane protein</topology>
    </subcellularLocation>
    <subcellularLocation>
        <location evidence="1">Vacuole membrane</location>
        <topology evidence="1">Peripheral membrane protein</topology>
    </subcellularLocation>
</comment>
<sequence>MKCLICHDSGRPMYCAHCMSSSPNLLLTLKIDLLMLRETNVHLKSRVEDILEYGLSRIAEEGGDEPVPNVEGDILGKRLRKLDSLVLRKKNNKIRYRISQLRQRIDQKTHKITMLNAEVRKQCFMNSSKREAVLKKNHSDQAGVEVKQQLLQIKKVLLKSQLVKIRSLVDWFVIRKRDSYEFPYTLSFQPVVSLKNVYKLPPSVVWGSIMTMFRYLTLFSELLFFTLPHKEPAIPNIVNMELETSIKTPDESTSDDAGIMDHLTKLLINIVQVSRHLNLISQEPIDLAWMLDQNDLDTLFYNMAMRLETKSKPVSHHWTYPQILAVVSDALQLSSVYATSPTSRRTLTGTLANNNDHWFVVR</sequence>
<keyword evidence="5" id="KW-0813">Transport</keyword>
<evidence type="ECO:0000256" key="9">
    <source>
        <dbReference type="ARBA" id="ARBA00023054"/>
    </source>
</evidence>
<dbReference type="GO" id="GO:0032991">
    <property type="term" value="C:protein-containing complex"/>
    <property type="evidence" value="ECO:0007669"/>
    <property type="project" value="UniProtKB-ARBA"/>
</dbReference>